<dbReference type="AlphaFoldDB" id="A0AAV2YRU8"/>
<dbReference type="Pfam" id="PF00155">
    <property type="entry name" value="Aminotran_1_2"/>
    <property type="match status" value="1"/>
</dbReference>
<dbReference type="SUPFAM" id="SSF55856">
    <property type="entry name" value="Cytochrome b5-like heme/steroid binding domain"/>
    <property type="match status" value="1"/>
</dbReference>
<dbReference type="SMART" id="SM01117">
    <property type="entry name" value="Cyt-b5"/>
    <property type="match status" value="1"/>
</dbReference>
<dbReference type="Gene3D" id="3.90.1150.10">
    <property type="entry name" value="Aspartate Aminotransferase, domain 1"/>
    <property type="match status" value="1"/>
</dbReference>
<dbReference type="InterPro" id="IPR001199">
    <property type="entry name" value="Cyt_B5-like_heme/steroid-bd"/>
</dbReference>
<proteinExistence type="predicted"/>
<evidence type="ECO:0000313" key="6">
    <source>
        <dbReference type="Proteomes" id="UP001146120"/>
    </source>
</evidence>
<dbReference type="InterPro" id="IPR015424">
    <property type="entry name" value="PyrdxlP-dep_Trfase"/>
</dbReference>
<evidence type="ECO:0000259" key="4">
    <source>
        <dbReference type="PROSITE" id="PS50255"/>
    </source>
</evidence>
<keyword evidence="6" id="KW-1185">Reference proteome</keyword>
<keyword evidence="3" id="KW-0408">Iron</keyword>
<evidence type="ECO:0000256" key="2">
    <source>
        <dbReference type="ARBA" id="ARBA00022723"/>
    </source>
</evidence>
<sequence length="722" mass="81242">MAQASSSTNPTVWDEETQTFHGGQDWKFLQNFTEDFSVTTNGLGTPEKALKAAADAIHTVHHYPPADFQPAISHLAEFLWPQNWKDNLDLLLMGNGASELIDLVIRSVRRGGWRPGGTLTQYKEYERSSKADGRETLAWNDKNAALTCLVNPTNPTGDYLQVEEMKKYIEEHCPDDHTIIIDESMQPWVGPHWREDSLIHQREWVKKLSETRKINVWVMTSWTKIWSCTGLRIGSVVAPTAAHAAAIKKKQVPWSVNSMALAFVSAVVKDDAYMNKTWEVTPKWRAHMVELLSKRFPHWEIFGKPYLSWIWLDTKSAATTEEAVRLAKEFGVPVRSGKPGYELPTFVRIAVRDAEKTATAFESLELAFPPADDVAVLLNQLVLLVQFCFQVHDFRLQVAPAKLNGRILFRIITVSHDLRLVGQKQKLDLLGVQEQLFQPRLDLGRVGGVLLHRVETTIHLANDWFMPCSDCSPSVTAAAMGAPFVCSTFTSIVMQRPVQYNYYGEGRGKQMHNNGDVVHTVHDVHHITIIVPRNDTNGHISGTDNAKMSDRGQAPRRSFTAEEVAKHCTNDDCWLIFGTSGNKLVCDVTAFLEDHPGGAEVLLDYAGQDAQDEFEDIGHSAAAREMLQELCIGTMTEDVVAMERREARKLERLSLLKHMDVDQTKSKRGRFLAMQLLQMACLLAAISMVVIQVRPDVAEKLWTVLPSQAEIEARVRAYLVNK</sequence>
<evidence type="ECO:0000256" key="1">
    <source>
        <dbReference type="ARBA" id="ARBA00022617"/>
    </source>
</evidence>
<dbReference type="Proteomes" id="UP001146120">
    <property type="component" value="Unassembled WGS sequence"/>
</dbReference>
<reference evidence="5" key="1">
    <citation type="submission" date="2022-11" db="EMBL/GenBank/DDBJ databases">
        <authorList>
            <person name="Morgan W.R."/>
            <person name="Tartar A."/>
        </authorList>
    </citation>
    <scope>NUCLEOTIDE SEQUENCE</scope>
    <source>
        <strain evidence="5">ARSEF 373</strain>
    </source>
</reference>
<accession>A0AAV2YRU8</accession>
<dbReference type="InterPro" id="IPR004839">
    <property type="entry name" value="Aminotransferase_I/II_large"/>
</dbReference>
<dbReference type="SUPFAM" id="SSF53383">
    <property type="entry name" value="PLP-dependent transferases"/>
    <property type="match status" value="1"/>
</dbReference>
<dbReference type="InterPro" id="IPR036400">
    <property type="entry name" value="Cyt_B5-like_heme/steroid_sf"/>
</dbReference>
<feature type="domain" description="Cytochrome b5 heme-binding" evidence="4">
    <location>
        <begin position="556"/>
        <end position="636"/>
    </location>
</feature>
<keyword evidence="1" id="KW-0349">Heme</keyword>
<dbReference type="PROSITE" id="PS50255">
    <property type="entry name" value="CYTOCHROME_B5_2"/>
    <property type="match status" value="1"/>
</dbReference>
<name>A0AAV2YRU8_9STRA</name>
<gene>
    <name evidence="5" type="ORF">N0F65_003973</name>
</gene>
<dbReference type="GO" id="GO:0046872">
    <property type="term" value="F:metal ion binding"/>
    <property type="evidence" value="ECO:0007669"/>
    <property type="project" value="UniProtKB-KW"/>
</dbReference>
<dbReference type="PANTHER" id="PTHR43799">
    <property type="entry name" value="AMINOTRANSFERASE, PUTATIVE-RELATED"/>
    <property type="match status" value="1"/>
</dbReference>
<dbReference type="CDD" id="cd00609">
    <property type="entry name" value="AAT_like"/>
    <property type="match status" value="1"/>
</dbReference>
<dbReference type="PROSITE" id="PS00191">
    <property type="entry name" value="CYTOCHROME_B5_1"/>
    <property type="match status" value="1"/>
</dbReference>
<comment type="caution">
    <text evidence="5">The sequence shown here is derived from an EMBL/GenBank/DDBJ whole genome shotgun (WGS) entry which is preliminary data.</text>
</comment>
<dbReference type="Pfam" id="PF00173">
    <property type="entry name" value="Cyt-b5"/>
    <property type="match status" value="1"/>
</dbReference>
<dbReference type="Gene3D" id="3.10.120.10">
    <property type="entry name" value="Cytochrome b5-like heme/steroid binding domain"/>
    <property type="match status" value="1"/>
</dbReference>
<evidence type="ECO:0000313" key="5">
    <source>
        <dbReference type="EMBL" id="DAZ97655.1"/>
    </source>
</evidence>
<evidence type="ECO:0000256" key="3">
    <source>
        <dbReference type="ARBA" id="ARBA00023004"/>
    </source>
</evidence>
<organism evidence="5 6">
    <name type="scientific">Lagenidium giganteum</name>
    <dbReference type="NCBI Taxonomy" id="4803"/>
    <lineage>
        <taxon>Eukaryota</taxon>
        <taxon>Sar</taxon>
        <taxon>Stramenopiles</taxon>
        <taxon>Oomycota</taxon>
        <taxon>Peronosporomycetes</taxon>
        <taxon>Pythiales</taxon>
        <taxon>Pythiaceae</taxon>
    </lineage>
</organism>
<reference evidence="5" key="2">
    <citation type="journal article" date="2023" name="Microbiol Resour">
        <title>Decontamination and Annotation of the Draft Genome Sequence of the Oomycete Lagenidium giganteum ARSEF 373.</title>
        <authorList>
            <person name="Morgan W.R."/>
            <person name="Tartar A."/>
        </authorList>
    </citation>
    <scope>NUCLEOTIDE SEQUENCE</scope>
    <source>
        <strain evidence="5">ARSEF 373</strain>
    </source>
</reference>
<dbReference type="GO" id="GO:0030170">
    <property type="term" value="F:pyridoxal phosphate binding"/>
    <property type="evidence" value="ECO:0007669"/>
    <property type="project" value="InterPro"/>
</dbReference>
<dbReference type="EMBL" id="DAKRPA010000129">
    <property type="protein sequence ID" value="DAZ97655.1"/>
    <property type="molecule type" value="Genomic_DNA"/>
</dbReference>
<dbReference type="Gene3D" id="3.40.640.10">
    <property type="entry name" value="Type I PLP-dependent aspartate aminotransferase-like (Major domain)"/>
    <property type="match status" value="1"/>
</dbReference>
<keyword evidence="2" id="KW-0479">Metal-binding</keyword>
<dbReference type="PRINTS" id="PR00363">
    <property type="entry name" value="CYTOCHROMEB5"/>
</dbReference>
<dbReference type="PANTHER" id="PTHR43799:SF1">
    <property type="entry name" value="ASPARTATE AMINOTRANSFERASE"/>
    <property type="match status" value="1"/>
</dbReference>
<dbReference type="InterPro" id="IPR018506">
    <property type="entry name" value="Cyt_B5_heme-BS"/>
</dbReference>
<dbReference type="InterPro" id="IPR015421">
    <property type="entry name" value="PyrdxlP-dep_Trfase_major"/>
</dbReference>
<dbReference type="GO" id="GO:0020037">
    <property type="term" value="F:heme binding"/>
    <property type="evidence" value="ECO:0007669"/>
    <property type="project" value="InterPro"/>
</dbReference>
<dbReference type="InterPro" id="IPR015422">
    <property type="entry name" value="PyrdxlP-dep_Trfase_small"/>
</dbReference>
<protein>
    <recommendedName>
        <fullName evidence="4">Cytochrome b5 heme-binding domain-containing protein</fullName>
    </recommendedName>
</protein>